<keyword evidence="6" id="KW-1278">Translocase</keyword>
<evidence type="ECO:0000256" key="2">
    <source>
        <dbReference type="ARBA" id="ARBA00022448"/>
    </source>
</evidence>
<evidence type="ECO:0000259" key="9">
    <source>
        <dbReference type="PROSITE" id="PS50893"/>
    </source>
</evidence>
<dbReference type="RefSeq" id="WP_155215956.1">
    <property type="nucleotide sequence ID" value="NZ_WNHB01000001.1"/>
</dbReference>
<dbReference type="SMART" id="SM00382">
    <property type="entry name" value="AAA"/>
    <property type="match status" value="1"/>
</dbReference>
<keyword evidence="4" id="KW-0547">Nucleotide-binding</keyword>
<dbReference type="Pfam" id="PF00005">
    <property type="entry name" value="ABC_tran"/>
    <property type="match status" value="1"/>
</dbReference>
<sequence>MTKSVVLRNITKKYKMYSKTSEKLLDLISPKGYGEDFYALQDISFEAEQGDVIGIIGVNGSGKSTLSNILSGIIPPTSGEMEINGQAQLIAISSGLNTQLTGRENIELKCLMLGFSKKEIRNLEPEIIEFADIGKFIDQPVKSYSSGMKSRLGFAISVHMDPDILIIDEALSVGDQTFTDKCLAKMNEFKAQGKTIFFISHSIGQMKKFCEKALWIQYGRVKDYGLMKDVMPKYEQFLKDYKKMSKEEQKDLQEKAREHNDEERHNLEDKKPKKTFRNIMAIVIIIVIILFTAVMWMNQ</sequence>
<keyword evidence="2" id="KW-0813">Transport</keyword>
<feature type="domain" description="ABC transporter" evidence="9">
    <location>
        <begin position="22"/>
        <end position="243"/>
    </location>
</feature>
<comment type="caution">
    <text evidence="10">The sequence shown here is derived from an EMBL/GenBank/DDBJ whole genome shotgun (WGS) entry which is preliminary data.</text>
</comment>
<dbReference type="PROSITE" id="PS00211">
    <property type="entry name" value="ABC_TRANSPORTER_1"/>
    <property type="match status" value="1"/>
</dbReference>
<evidence type="ECO:0000256" key="7">
    <source>
        <dbReference type="ARBA" id="ARBA00023136"/>
    </source>
</evidence>
<keyword evidence="8" id="KW-0812">Transmembrane</keyword>
<dbReference type="OrthoDB" id="9778870at2"/>
<dbReference type="FunFam" id="3.40.50.300:FF:003010">
    <property type="entry name" value="Teichoic acids export ATP-binding protein TagH"/>
    <property type="match status" value="1"/>
</dbReference>
<evidence type="ECO:0000256" key="5">
    <source>
        <dbReference type="ARBA" id="ARBA00022840"/>
    </source>
</evidence>
<dbReference type="Gene3D" id="3.40.50.300">
    <property type="entry name" value="P-loop containing nucleotide triphosphate hydrolases"/>
    <property type="match status" value="1"/>
</dbReference>
<dbReference type="InterPro" id="IPR017871">
    <property type="entry name" value="ABC_transporter-like_CS"/>
</dbReference>
<dbReference type="GO" id="GO:0005524">
    <property type="term" value="F:ATP binding"/>
    <property type="evidence" value="ECO:0007669"/>
    <property type="project" value="UniProtKB-KW"/>
</dbReference>
<dbReference type="GO" id="GO:0016020">
    <property type="term" value="C:membrane"/>
    <property type="evidence" value="ECO:0007669"/>
    <property type="project" value="InterPro"/>
</dbReference>
<evidence type="ECO:0000256" key="8">
    <source>
        <dbReference type="SAM" id="Phobius"/>
    </source>
</evidence>
<reference evidence="10 11" key="1">
    <citation type="submission" date="2019-11" db="EMBL/GenBank/DDBJ databases">
        <title>Terrilactibacillus tamarindus sp. nov. BCM23-1 isolated from bark of Tamarindus indica.</title>
        <authorList>
            <person name="Kingkaew E."/>
            <person name="Tanasupawat S."/>
        </authorList>
    </citation>
    <scope>NUCLEOTIDE SEQUENCE [LARGE SCALE GENOMIC DNA]</scope>
    <source>
        <strain evidence="10 11">BCM23-1</strain>
    </source>
</reference>
<dbReference type="CDD" id="cd03220">
    <property type="entry name" value="ABC_KpsT_Wzt"/>
    <property type="match status" value="1"/>
</dbReference>
<dbReference type="AlphaFoldDB" id="A0A6N8CM03"/>
<evidence type="ECO:0000256" key="1">
    <source>
        <dbReference type="ARBA" id="ARBA00005417"/>
    </source>
</evidence>
<proteinExistence type="inferred from homology"/>
<keyword evidence="7 8" id="KW-0472">Membrane</keyword>
<keyword evidence="11" id="KW-1185">Reference proteome</keyword>
<dbReference type="PROSITE" id="PS50893">
    <property type="entry name" value="ABC_TRANSPORTER_2"/>
    <property type="match status" value="1"/>
</dbReference>
<dbReference type="SUPFAM" id="SSF52540">
    <property type="entry name" value="P-loop containing nucleoside triphosphate hydrolases"/>
    <property type="match status" value="1"/>
</dbReference>
<dbReference type="GO" id="GO:0140359">
    <property type="term" value="F:ABC-type transporter activity"/>
    <property type="evidence" value="ECO:0007669"/>
    <property type="project" value="InterPro"/>
</dbReference>
<evidence type="ECO:0000313" key="11">
    <source>
        <dbReference type="Proteomes" id="UP000440978"/>
    </source>
</evidence>
<comment type="similarity">
    <text evidence="1">Belongs to the ABC transporter superfamily.</text>
</comment>
<evidence type="ECO:0000313" key="10">
    <source>
        <dbReference type="EMBL" id="MTT30618.1"/>
    </source>
</evidence>
<evidence type="ECO:0000256" key="6">
    <source>
        <dbReference type="ARBA" id="ARBA00022967"/>
    </source>
</evidence>
<evidence type="ECO:0000256" key="3">
    <source>
        <dbReference type="ARBA" id="ARBA00022475"/>
    </source>
</evidence>
<name>A0A6N8CM03_9BACI</name>
<dbReference type="Proteomes" id="UP000440978">
    <property type="component" value="Unassembled WGS sequence"/>
</dbReference>
<gene>
    <name evidence="10" type="primary">tagH</name>
    <name evidence="10" type="ORF">GMB86_01140</name>
</gene>
<dbReference type="InterPro" id="IPR050683">
    <property type="entry name" value="Bact_Polysacc_Export_ATP-bd"/>
</dbReference>
<dbReference type="PANTHER" id="PTHR46743:SF2">
    <property type="entry name" value="TEICHOIC ACIDS EXPORT ATP-BINDING PROTEIN TAGH"/>
    <property type="match status" value="1"/>
</dbReference>
<dbReference type="EMBL" id="WNHB01000001">
    <property type="protein sequence ID" value="MTT30618.1"/>
    <property type="molecule type" value="Genomic_DNA"/>
</dbReference>
<protein>
    <submittedName>
        <fullName evidence="10">Teichoic acids export ABC transporter ATP-binding subunit TagH</fullName>
    </submittedName>
</protein>
<dbReference type="PANTHER" id="PTHR46743">
    <property type="entry name" value="TEICHOIC ACIDS EXPORT ATP-BINDING PROTEIN TAGH"/>
    <property type="match status" value="1"/>
</dbReference>
<dbReference type="GO" id="GO:0016887">
    <property type="term" value="F:ATP hydrolysis activity"/>
    <property type="evidence" value="ECO:0007669"/>
    <property type="project" value="InterPro"/>
</dbReference>
<keyword evidence="5 10" id="KW-0067">ATP-binding</keyword>
<organism evidence="10 11">
    <name type="scientific">Terrilactibacillus tamarindi</name>
    <dbReference type="NCBI Taxonomy" id="2599694"/>
    <lineage>
        <taxon>Bacteria</taxon>
        <taxon>Bacillati</taxon>
        <taxon>Bacillota</taxon>
        <taxon>Bacilli</taxon>
        <taxon>Bacillales</taxon>
        <taxon>Bacillaceae</taxon>
        <taxon>Terrilactibacillus</taxon>
    </lineage>
</organism>
<dbReference type="NCBIfam" id="NF010066">
    <property type="entry name" value="PRK13546.1"/>
    <property type="match status" value="1"/>
</dbReference>
<evidence type="ECO:0000256" key="4">
    <source>
        <dbReference type="ARBA" id="ARBA00022741"/>
    </source>
</evidence>
<dbReference type="InterPro" id="IPR003439">
    <property type="entry name" value="ABC_transporter-like_ATP-bd"/>
</dbReference>
<dbReference type="InterPro" id="IPR003593">
    <property type="entry name" value="AAA+_ATPase"/>
</dbReference>
<dbReference type="InterPro" id="IPR027417">
    <property type="entry name" value="P-loop_NTPase"/>
</dbReference>
<keyword evidence="3" id="KW-1003">Cell membrane</keyword>
<feature type="transmembrane region" description="Helical" evidence="8">
    <location>
        <begin position="279"/>
        <end position="297"/>
    </location>
</feature>
<accession>A0A6N8CM03</accession>
<keyword evidence="8" id="KW-1133">Transmembrane helix</keyword>
<dbReference type="InterPro" id="IPR015860">
    <property type="entry name" value="ABC_transpr_TagH-like"/>
</dbReference>